<protein>
    <recommendedName>
        <fullName evidence="2">F-box domain-containing protein</fullName>
    </recommendedName>
</protein>
<dbReference type="InterPro" id="IPR036047">
    <property type="entry name" value="F-box-like_dom_sf"/>
</dbReference>
<proteinExistence type="predicted"/>
<organism evidence="3 4">
    <name type="scientific">Folsomia candida</name>
    <name type="common">Springtail</name>
    <dbReference type="NCBI Taxonomy" id="158441"/>
    <lineage>
        <taxon>Eukaryota</taxon>
        <taxon>Metazoa</taxon>
        <taxon>Ecdysozoa</taxon>
        <taxon>Arthropoda</taxon>
        <taxon>Hexapoda</taxon>
        <taxon>Collembola</taxon>
        <taxon>Entomobryomorpha</taxon>
        <taxon>Isotomoidea</taxon>
        <taxon>Isotomidae</taxon>
        <taxon>Proisotominae</taxon>
        <taxon>Folsomia</taxon>
    </lineage>
</organism>
<feature type="compositionally biased region" description="Gly residues" evidence="1">
    <location>
        <begin position="1"/>
        <end position="19"/>
    </location>
</feature>
<feature type="region of interest" description="Disordered" evidence="1">
    <location>
        <begin position="1"/>
        <end position="33"/>
    </location>
</feature>
<dbReference type="Gene3D" id="1.20.1280.50">
    <property type="match status" value="1"/>
</dbReference>
<evidence type="ECO:0000313" key="3">
    <source>
        <dbReference type="EMBL" id="OXA39187.1"/>
    </source>
</evidence>
<dbReference type="CDD" id="cd09917">
    <property type="entry name" value="F-box_SF"/>
    <property type="match status" value="1"/>
</dbReference>
<dbReference type="EMBL" id="LNIX01000040">
    <property type="protein sequence ID" value="OXA39187.1"/>
    <property type="molecule type" value="Genomic_DNA"/>
</dbReference>
<sequence>MPNNGGGCGGDDGSGSGGEDGPEFGPEPDPRLHQLPWKNIPSELVLKILQYLPRSDLLSSRLVSKDFVPRRIRVAVWFFEHSKHLMVGLNLQTKRTDYESGIEFDIGKNRHGELDKLAPGFLQRHQFGYDTSLDVVPDSLLEKIRFLTVAIGQPNLVLGDTFDDLAIVQAKAHNLFSICGINTEFGNFNWMSDIISRNKGLNRICLVKADLAEEPGDIYDNMHYVDCNWVTDFQNLRDLTIMNYGLENPAKLPANLNHLVLLSPVALENVVWMSENEQELRNFGIAVHEEVADETFLRHMTQIGKPWNAFELLGINDQFGLPLDSHVTKGAILTPELVRRFIHLPHVENLLFDFVLILSPDHPDDQDKNEEFLTEQIHRLKDRFHHLNTVCNKTPGIMEARFVDIIEPQEGSFGYSITISIDRQTFNGLLP</sequence>
<reference evidence="3 4" key="1">
    <citation type="submission" date="2015-12" db="EMBL/GenBank/DDBJ databases">
        <title>The genome of Folsomia candida.</title>
        <authorList>
            <person name="Faddeeva A."/>
            <person name="Derks M.F."/>
            <person name="Anvar Y."/>
            <person name="Smit S."/>
            <person name="Van Straalen N."/>
            <person name="Roelofs D."/>
        </authorList>
    </citation>
    <scope>NUCLEOTIDE SEQUENCE [LARGE SCALE GENOMIC DNA]</scope>
    <source>
        <strain evidence="3 4">VU population</strain>
        <tissue evidence="3">Whole body</tissue>
    </source>
</reference>
<dbReference type="PROSITE" id="PS50181">
    <property type="entry name" value="FBOX"/>
    <property type="match status" value="1"/>
</dbReference>
<dbReference type="InterPro" id="IPR001810">
    <property type="entry name" value="F-box_dom"/>
</dbReference>
<evidence type="ECO:0000313" key="4">
    <source>
        <dbReference type="Proteomes" id="UP000198287"/>
    </source>
</evidence>
<evidence type="ECO:0000259" key="2">
    <source>
        <dbReference type="PROSITE" id="PS50181"/>
    </source>
</evidence>
<accession>A0A226D373</accession>
<dbReference type="SUPFAM" id="SSF81383">
    <property type="entry name" value="F-box domain"/>
    <property type="match status" value="1"/>
</dbReference>
<dbReference type="Proteomes" id="UP000198287">
    <property type="component" value="Unassembled WGS sequence"/>
</dbReference>
<evidence type="ECO:0000256" key="1">
    <source>
        <dbReference type="SAM" id="MobiDB-lite"/>
    </source>
</evidence>
<dbReference type="Pfam" id="PF00646">
    <property type="entry name" value="F-box"/>
    <property type="match status" value="1"/>
</dbReference>
<feature type="domain" description="F-box" evidence="2">
    <location>
        <begin position="34"/>
        <end position="67"/>
    </location>
</feature>
<comment type="caution">
    <text evidence="3">The sequence shown here is derived from an EMBL/GenBank/DDBJ whole genome shotgun (WGS) entry which is preliminary data.</text>
</comment>
<keyword evidence="4" id="KW-1185">Reference proteome</keyword>
<dbReference type="AlphaFoldDB" id="A0A226D373"/>
<gene>
    <name evidence="3" type="ORF">Fcan01_26001</name>
</gene>
<name>A0A226D373_FOLCA</name>